<dbReference type="GO" id="GO:0002161">
    <property type="term" value="F:aminoacyl-tRNA deacylase activity"/>
    <property type="evidence" value="ECO:0007669"/>
    <property type="project" value="InterPro"/>
</dbReference>
<dbReference type="InterPro" id="IPR050062">
    <property type="entry name" value="Pro-tRNA_synthetase"/>
</dbReference>
<dbReference type="InterPro" id="IPR044140">
    <property type="entry name" value="ProRS_anticodon_short"/>
</dbReference>
<dbReference type="GO" id="GO:0005524">
    <property type="term" value="F:ATP binding"/>
    <property type="evidence" value="ECO:0007669"/>
    <property type="project" value="UniProtKB-UniRule"/>
</dbReference>
<dbReference type="EMBL" id="FWZT01000013">
    <property type="protein sequence ID" value="SMF44800.1"/>
    <property type="molecule type" value="Genomic_DNA"/>
</dbReference>
<dbReference type="InterPro" id="IPR004154">
    <property type="entry name" value="Anticodon-bd"/>
</dbReference>
<gene>
    <name evidence="10" type="primary">proS</name>
    <name evidence="12" type="ORF">SAMN06296036_113152</name>
</gene>
<dbReference type="InterPro" id="IPR036754">
    <property type="entry name" value="YbaK/aa-tRNA-synt-asso_dom_sf"/>
</dbReference>
<evidence type="ECO:0000256" key="7">
    <source>
        <dbReference type="ARBA" id="ARBA00022917"/>
    </source>
</evidence>
<evidence type="ECO:0000259" key="11">
    <source>
        <dbReference type="PROSITE" id="PS50862"/>
    </source>
</evidence>
<keyword evidence="8 10" id="KW-0030">Aminoacyl-tRNA synthetase</keyword>
<dbReference type="Pfam" id="PF04073">
    <property type="entry name" value="tRNA_edit"/>
    <property type="match status" value="1"/>
</dbReference>
<evidence type="ECO:0000256" key="5">
    <source>
        <dbReference type="ARBA" id="ARBA00022741"/>
    </source>
</evidence>
<dbReference type="GO" id="GO:0006433">
    <property type="term" value="P:prolyl-tRNA aminoacylation"/>
    <property type="evidence" value="ECO:0007669"/>
    <property type="project" value="UniProtKB-UniRule"/>
</dbReference>
<protein>
    <recommendedName>
        <fullName evidence="10">Proline--tRNA ligase</fullName>
        <ecNumber evidence="10">6.1.1.15</ecNumber>
    </recommendedName>
    <alternativeName>
        <fullName evidence="10">Prolyl-tRNA synthetase</fullName>
        <shortName evidence="10">ProRS</shortName>
    </alternativeName>
</protein>
<evidence type="ECO:0000256" key="10">
    <source>
        <dbReference type="HAMAP-Rule" id="MF_01569"/>
    </source>
</evidence>
<evidence type="ECO:0000256" key="4">
    <source>
        <dbReference type="ARBA" id="ARBA00022598"/>
    </source>
</evidence>
<evidence type="ECO:0000256" key="6">
    <source>
        <dbReference type="ARBA" id="ARBA00022840"/>
    </source>
</evidence>
<comment type="similarity">
    <text evidence="10">Belongs to the class-II aminoacyl-tRNA synthetase family. ProS type 1 subfamily.</text>
</comment>
<feature type="domain" description="Aminoacyl-transfer RNA synthetases class-II family profile" evidence="11">
    <location>
        <begin position="46"/>
        <end position="474"/>
    </location>
</feature>
<proteinExistence type="inferred from homology"/>
<dbReference type="SUPFAM" id="SSF55826">
    <property type="entry name" value="YbaK/ProRS associated domain"/>
    <property type="match status" value="1"/>
</dbReference>
<dbReference type="InterPro" id="IPR004500">
    <property type="entry name" value="Pro-tRNA-synth_IIa_bac-type"/>
</dbReference>
<evidence type="ECO:0000256" key="3">
    <source>
        <dbReference type="ARBA" id="ARBA00022490"/>
    </source>
</evidence>
<dbReference type="Pfam" id="PF00587">
    <property type="entry name" value="tRNA-synt_2b"/>
    <property type="match status" value="1"/>
</dbReference>
<dbReference type="InterPro" id="IPR036621">
    <property type="entry name" value="Anticodon-bd_dom_sf"/>
</dbReference>
<evidence type="ECO:0000256" key="2">
    <source>
        <dbReference type="ARBA" id="ARBA00011738"/>
    </source>
</evidence>
<name>A0A1Y6C4B1_9BACT</name>
<dbReference type="GO" id="GO:0005829">
    <property type="term" value="C:cytosol"/>
    <property type="evidence" value="ECO:0007669"/>
    <property type="project" value="TreeGrafter"/>
</dbReference>
<dbReference type="InterPro" id="IPR023717">
    <property type="entry name" value="Pro-tRNA-Synthase_IIa_type1"/>
</dbReference>
<keyword evidence="6 10" id="KW-0067">ATP-binding</keyword>
<dbReference type="InterPro" id="IPR007214">
    <property type="entry name" value="YbaK/aa-tRNA-synth-assoc-dom"/>
</dbReference>
<comment type="subcellular location">
    <subcellularLocation>
        <location evidence="1 10">Cytoplasm</location>
    </subcellularLocation>
</comment>
<comment type="function">
    <text evidence="10">Catalyzes the attachment of proline to tRNA(Pro) in a two-step reaction: proline is first activated by ATP to form Pro-AMP and then transferred to the acceptor end of tRNA(Pro). As ProRS can inadvertently accommodate and process non-cognate amino acids such as alanine and cysteine, to avoid such errors it has two additional distinct editing activities against alanine. One activity is designated as 'pretransfer' editing and involves the tRNA(Pro)-independent hydrolysis of activated Ala-AMP. The other activity is designated 'posttransfer' editing and involves deacylation of mischarged Ala-tRNA(Pro). The misacylated Cys-tRNA(Pro) is not edited by ProRS.</text>
</comment>
<dbReference type="InterPro" id="IPR045864">
    <property type="entry name" value="aa-tRNA-synth_II/BPL/LPL"/>
</dbReference>
<dbReference type="InterPro" id="IPR002316">
    <property type="entry name" value="Pro-tRNA-ligase_IIa"/>
</dbReference>
<evidence type="ECO:0000313" key="12">
    <source>
        <dbReference type="EMBL" id="SMF44800.1"/>
    </source>
</evidence>
<dbReference type="SUPFAM" id="SSF52954">
    <property type="entry name" value="Class II aaRS ABD-related"/>
    <property type="match status" value="1"/>
</dbReference>
<evidence type="ECO:0000256" key="8">
    <source>
        <dbReference type="ARBA" id="ARBA00023146"/>
    </source>
</evidence>
<sequence length="593" mass="66545">MRFSKLFSVTYKEAPREAELKNHQLLMRAGMIHQFGSGIFGLLPLGHRIVQKIIGVTREEINRIDGQEISMSAAVPKGIWEETGRYNAIDSSMFRFQDRHGQDMVLNMTHEEPVVDLVRNVINSYKNFPFSLYQFQTKFRDEARPRGGLIRLREFIMKDAYSFHTSEDDLRITYQKYFEAYHRIFTRLGFKDFIHVASDNGMFGGNYSHEFMLLTESGEDTLLICPSCEYKANKEVASSPLAKAGSAGKGIEEIETPDQKTIDELCAFLSIKPENTAKAVLFETVDEGEPVIAFIRGDRDVLQIKLETALRKPLKAAGDKAISTAGAVAGSTGPIGLNLDKAWVVVDPSLDVDGEYCTGANKTDYHLVNFSPRRDFLDQLSDAQKERVKIIDIAEIEGGDPCKECGASLETKRGIEIGNIFHLGTKYSEAMGFTYLDQNGKSQIPIMGCYGLGITRALGSIVEEQNDEFGMKLPITIAPFELHLMAINYKKDEVKEAADKLYDELKAAGIDVLMDDRDKKPGFQFKDADLIGIPIRLVVSPKLLAENQLELSHRSDPKQKERIDIKDAVSVLKAMIADEYKKFDPDYQAEAKN</sequence>
<organism evidence="12 13">
    <name type="scientific">Pseudobacteriovorax antillogorgiicola</name>
    <dbReference type="NCBI Taxonomy" id="1513793"/>
    <lineage>
        <taxon>Bacteria</taxon>
        <taxon>Pseudomonadati</taxon>
        <taxon>Bdellovibrionota</taxon>
        <taxon>Oligoflexia</taxon>
        <taxon>Oligoflexales</taxon>
        <taxon>Pseudobacteriovoracaceae</taxon>
        <taxon>Pseudobacteriovorax</taxon>
    </lineage>
</organism>
<dbReference type="AlphaFoldDB" id="A0A1Y6C4B1"/>
<dbReference type="OrthoDB" id="9809052at2"/>
<reference evidence="13" key="1">
    <citation type="submission" date="2017-04" db="EMBL/GenBank/DDBJ databases">
        <authorList>
            <person name="Varghese N."/>
            <person name="Submissions S."/>
        </authorList>
    </citation>
    <scope>NUCLEOTIDE SEQUENCE [LARGE SCALE GENOMIC DNA]</scope>
    <source>
        <strain evidence="13">RKEM611</strain>
    </source>
</reference>
<keyword evidence="5 10" id="KW-0547">Nucleotide-binding</keyword>
<dbReference type="Pfam" id="PF03129">
    <property type="entry name" value="HGTP_anticodon"/>
    <property type="match status" value="1"/>
</dbReference>
<dbReference type="PROSITE" id="PS50862">
    <property type="entry name" value="AA_TRNA_LIGASE_II"/>
    <property type="match status" value="1"/>
</dbReference>
<dbReference type="CDD" id="cd00861">
    <property type="entry name" value="ProRS_anticodon_short"/>
    <property type="match status" value="1"/>
</dbReference>
<evidence type="ECO:0000256" key="1">
    <source>
        <dbReference type="ARBA" id="ARBA00004496"/>
    </source>
</evidence>
<dbReference type="EC" id="6.1.1.15" evidence="10"/>
<accession>A0A1Y6C4B1</accession>
<keyword evidence="3 10" id="KW-0963">Cytoplasm</keyword>
<keyword evidence="4 10" id="KW-0436">Ligase</keyword>
<dbReference type="Gene3D" id="3.40.50.800">
    <property type="entry name" value="Anticodon-binding domain"/>
    <property type="match status" value="1"/>
</dbReference>
<dbReference type="Gene3D" id="3.30.930.10">
    <property type="entry name" value="Bira Bifunctional Protein, Domain 2"/>
    <property type="match status" value="2"/>
</dbReference>
<keyword evidence="7 10" id="KW-0648">Protein biosynthesis</keyword>
<dbReference type="SUPFAM" id="SSF55681">
    <property type="entry name" value="Class II aaRS and biotin synthetases"/>
    <property type="match status" value="1"/>
</dbReference>
<dbReference type="Proteomes" id="UP000192907">
    <property type="component" value="Unassembled WGS sequence"/>
</dbReference>
<comment type="subunit">
    <text evidence="2 10">Homodimer.</text>
</comment>
<dbReference type="GO" id="GO:0004827">
    <property type="term" value="F:proline-tRNA ligase activity"/>
    <property type="evidence" value="ECO:0007669"/>
    <property type="project" value="UniProtKB-UniRule"/>
</dbReference>
<dbReference type="CDD" id="cd04334">
    <property type="entry name" value="ProRS-INS"/>
    <property type="match status" value="1"/>
</dbReference>
<keyword evidence="13" id="KW-1185">Reference proteome</keyword>
<dbReference type="RefSeq" id="WP_132321241.1">
    <property type="nucleotide sequence ID" value="NZ_FWZT01000013.1"/>
</dbReference>
<dbReference type="NCBIfam" id="TIGR00409">
    <property type="entry name" value="proS_fam_II"/>
    <property type="match status" value="1"/>
</dbReference>
<dbReference type="HAMAP" id="MF_01569">
    <property type="entry name" value="Pro_tRNA_synth_type1"/>
    <property type="match status" value="1"/>
</dbReference>
<dbReference type="NCBIfam" id="NF006625">
    <property type="entry name" value="PRK09194.1"/>
    <property type="match status" value="1"/>
</dbReference>
<comment type="domain">
    <text evidence="10">Consists of three domains: the N-terminal catalytic domain, the editing domain and the C-terminal anticodon-binding domain.</text>
</comment>
<comment type="catalytic activity">
    <reaction evidence="9 10">
        <text>tRNA(Pro) + L-proline + ATP = L-prolyl-tRNA(Pro) + AMP + diphosphate</text>
        <dbReference type="Rhea" id="RHEA:14305"/>
        <dbReference type="Rhea" id="RHEA-COMP:9700"/>
        <dbReference type="Rhea" id="RHEA-COMP:9702"/>
        <dbReference type="ChEBI" id="CHEBI:30616"/>
        <dbReference type="ChEBI" id="CHEBI:33019"/>
        <dbReference type="ChEBI" id="CHEBI:60039"/>
        <dbReference type="ChEBI" id="CHEBI:78442"/>
        <dbReference type="ChEBI" id="CHEBI:78532"/>
        <dbReference type="ChEBI" id="CHEBI:456215"/>
        <dbReference type="EC" id="6.1.1.15"/>
    </reaction>
</comment>
<dbReference type="PANTHER" id="PTHR42753">
    <property type="entry name" value="MITOCHONDRIAL RIBOSOME PROTEIN L39/PROLYL-TRNA LIGASE FAMILY MEMBER"/>
    <property type="match status" value="1"/>
</dbReference>
<dbReference type="PRINTS" id="PR01046">
    <property type="entry name" value="TRNASYNTHPRO"/>
</dbReference>
<dbReference type="InterPro" id="IPR006195">
    <property type="entry name" value="aa-tRNA-synth_II"/>
</dbReference>
<dbReference type="PANTHER" id="PTHR42753:SF2">
    <property type="entry name" value="PROLINE--TRNA LIGASE"/>
    <property type="match status" value="1"/>
</dbReference>
<dbReference type="STRING" id="1513793.SAMN06296036_113152"/>
<evidence type="ECO:0000313" key="13">
    <source>
        <dbReference type="Proteomes" id="UP000192907"/>
    </source>
</evidence>
<dbReference type="InterPro" id="IPR002314">
    <property type="entry name" value="aa-tRNA-synt_IIb"/>
</dbReference>
<evidence type="ECO:0000256" key="9">
    <source>
        <dbReference type="ARBA" id="ARBA00047671"/>
    </source>
</evidence>